<evidence type="ECO:0000259" key="5">
    <source>
        <dbReference type="Pfam" id="PF08640"/>
    </source>
</evidence>
<evidence type="ECO:0000313" key="6">
    <source>
        <dbReference type="EMBL" id="KAF0976854.1"/>
    </source>
</evidence>
<feature type="domain" description="U3 small nucleolar RNA-associated protein 6 N-terminal" evidence="5">
    <location>
        <begin position="12"/>
        <end position="86"/>
    </location>
</feature>
<dbReference type="GO" id="GO:0032040">
    <property type="term" value="C:small-subunit processome"/>
    <property type="evidence" value="ECO:0007669"/>
    <property type="project" value="TreeGrafter"/>
</dbReference>
<keyword evidence="3" id="KW-0677">Repeat</keyword>
<sequence>MNEQQIFISEQLELQVDSLNELKFKNIFSNDEIAKIVQKRTDYLYLLASSLPKEDLLHPYLSHMLFELNLLTLIKARLKLSKKKNNEFNIHLQFPYNQFKIGISKFSTQVYLFKSYIDFCVQYQLKPNAAFDQVLSKHSNQEHLWLLYAKFEFEYNQAIDNSMEVLKKGIKAIPHSGVFLYMELMKLKLIKEEYDDFSTIFNTMLESIQEIHYEHFFSILKLLLFYWRESCKKKKQDILEMDENEEEETTTSSSGESNVFFPNMIQHILSNVLLKNYRTNEKCLYLIMKFKLEYLTPQHHNSSTTTMSTNSPLPNYETILSVMDHICDRVCHTTLMYHYYILLLSDLFSMSGGDISFINRIHQVFNKMNQCSLLTFRTLFIYSNILLSYQREAHTSVVIRMLKQSHVMLEKLRSVDSHDFVKCLTLLLELTNYSKDSIEYACKWVNGPKSIENESKIEFYKNLLPHLDHPSSTQTFSQEYIYQMHVDAIKNTLNSVQMKKLFFKRFASGDDIFTSEGFQQLDRVVKLIGSLPPNDHQVYQMMLNHLTKKINELEQQHQEGPYYSRVQQLLNHLFEQQMVENKNDWKVYIQYMQYLKKQQRLKTISSVYQKAMNALSGKTQELNSFIQHYDKYIK</sequence>
<keyword evidence="2" id="KW-0698">rRNA processing</keyword>
<evidence type="ECO:0000256" key="3">
    <source>
        <dbReference type="ARBA" id="ARBA00022737"/>
    </source>
</evidence>
<dbReference type="VEuPathDB" id="AmoebaDB:NF0042190"/>
<dbReference type="InterPro" id="IPR055347">
    <property type="entry name" value="UTP6_N"/>
</dbReference>
<dbReference type="OMA" id="QQIFISE"/>
<dbReference type="InterPro" id="IPR013949">
    <property type="entry name" value="Utp6"/>
</dbReference>
<dbReference type="GO" id="GO:0034388">
    <property type="term" value="C:Pwp2p-containing subcomplex of 90S preribosome"/>
    <property type="evidence" value="ECO:0007669"/>
    <property type="project" value="TreeGrafter"/>
</dbReference>
<dbReference type="Gene3D" id="1.25.40.10">
    <property type="entry name" value="Tetratricopeptide repeat domain"/>
    <property type="match status" value="1"/>
</dbReference>
<comment type="caution">
    <text evidence="6">The sequence shown here is derived from an EMBL/GenBank/DDBJ whole genome shotgun (WGS) entry which is preliminary data.</text>
</comment>
<name>A0A6A5BRP8_NAEFO</name>
<keyword evidence="4" id="KW-0539">Nucleus</keyword>
<dbReference type="VEuPathDB" id="AmoebaDB:NfTy_068780"/>
<evidence type="ECO:0000256" key="1">
    <source>
        <dbReference type="ARBA" id="ARBA00004604"/>
    </source>
</evidence>
<gene>
    <name evidence="6" type="ORF">FDP41_004149</name>
</gene>
<dbReference type="OrthoDB" id="10255762at2759"/>
<comment type="subcellular location">
    <subcellularLocation>
        <location evidence="1">Nucleus</location>
        <location evidence="1">Nucleolus</location>
    </subcellularLocation>
</comment>
<evidence type="ECO:0000313" key="7">
    <source>
        <dbReference type="Proteomes" id="UP000444721"/>
    </source>
</evidence>
<dbReference type="GeneID" id="68111367"/>
<dbReference type="InterPro" id="IPR011990">
    <property type="entry name" value="TPR-like_helical_dom_sf"/>
</dbReference>
<dbReference type="Pfam" id="PF08640">
    <property type="entry name" value="U3_assoc_6"/>
    <property type="match status" value="1"/>
</dbReference>
<dbReference type="PANTHER" id="PTHR23271">
    <property type="entry name" value="HEPATOCELLULAR CARCINOMA-ASSOCIATED ANTIGEN 66"/>
    <property type="match status" value="1"/>
</dbReference>
<dbReference type="GO" id="GO:0000462">
    <property type="term" value="P:maturation of SSU-rRNA from tricistronic rRNA transcript (SSU-rRNA, 5.8S rRNA, LSU-rRNA)"/>
    <property type="evidence" value="ECO:0007669"/>
    <property type="project" value="InterPro"/>
</dbReference>
<dbReference type="EMBL" id="VFQX01000036">
    <property type="protein sequence ID" value="KAF0976854.1"/>
    <property type="molecule type" value="Genomic_DNA"/>
</dbReference>
<accession>A0A6A5BRP8</accession>
<evidence type="ECO:0000256" key="2">
    <source>
        <dbReference type="ARBA" id="ARBA00022552"/>
    </source>
</evidence>
<protein>
    <recommendedName>
        <fullName evidence="5">U3 small nucleolar RNA-associated protein 6 N-terminal domain-containing protein</fullName>
    </recommendedName>
</protein>
<dbReference type="RefSeq" id="XP_044561567.1">
    <property type="nucleotide sequence ID" value="XM_044707532.1"/>
</dbReference>
<reference evidence="6 7" key="1">
    <citation type="journal article" date="2019" name="Sci. Rep.">
        <title>Nanopore sequencing improves the draft genome of the human pathogenic amoeba Naegleria fowleri.</title>
        <authorList>
            <person name="Liechti N."/>
            <person name="Schurch N."/>
            <person name="Bruggmann R."/>
            <person name="Wittwer M."/>
        </authorList>
    </citation>
    <scope>NUCLEOTIDE SEQUENCE [LARGE SCALE GENOMIC DNA]</scope>
    <source>
        <strain evidence="6 7">ATCC 30894</strain>
    </source>
</reference>
<dbReference type="AlphaFoldDB" id="A0A6A5BRP8"/>
<organism evidence="6 7">
    <name type="scientific">Naegleria fowleri</name>
    <name type="common">Brain eating amoeba</name>
    <dbReference type="NCBI Taxonomy" id="5763"/>
    <lineage>
        <taxon>Eukaryota</taxon>
        <taxon>Discoba</taxon>
        <taxon>Heterolobosea</taxon>
        <taxon>Tetramitia</taxon>
        <taxon>Eutetramitia</taxon>
        <taxon>Vahlkampfiidae</taxon>
        <taxon>Naegleria</taxon>
    </lineage>
</organism>
<keyword evidence="7" id="KW-1185">Reference proteome</keyword>
<evidence type="ECO:0000256" key="4">
    <source>
        <dbReference type="ARBA" id="ARBA00023242"/>
    </source>
</evidence>
<dbReference type="GO" id="GO:0030515">
    <property type="term" value="F:snoRNA binding"/>
    <property type="evidence" value="ECO:0007669"/>
    <property type="project" value="InterPro"/>
</dbReference>
<dbReference type="Proteomes" id="UP000444721">
    <property type="component" value="Unassembled WGS sequence"/>
</dbReference>
<proteinExistence type="predicted"/>
<dbReference type="VEuPathDB" id="AmoebaDB:FDP41_004149"/>
<dbReference type="PANTHER" id="PTHR23271:SF1">
    <property type="entry name" value="U3 SMALL NUCLEOLAR RNA-ASSOCIATED PROTEIN 6 HOMOLOG"/>
    <property type="match status" value="1"/>
</dbReference>